<evidence type="ECO:0000313" key="1">
    <source>
        <dbReference type="EMBL" id="GAA4120485.1"/>
    </source>
</evidence>
<comment type="caution">
    <text evidence="1">The sequence shown here is derived from an EMBL/GenBank/DDBJ whole genome shotgun (WGS) entry which is preliminary data.</text>
</comment>
<proteinExistence type="predicted"/>
<dbReference type="RefSeq" id="WP_344733651.1">
    <property type="nucleotide sequence ID" value="NZ_BAAAZH010000016.1"/>
</dbReference>
<dbReference type="EMBL" id="BAAAZH010000016">
    <property type="protein sequence ID" value="GAA4120485.1"/>
    <property type="molecule type" value="Genomic_DNA"/>
</dbReference>
<reference evidence="2" key="1">
    <citation type="journal article" date="2019" name="Int. J. Syst. Evol. Microbiol.">
        <title>The Global Catalogue of Microorganisms (GCM) 10K type strain sequencing project: providing services to taxonomists for standard genome sequencing and annotation.</title>
        <authorList>
            <consortium name="The Broad Institute Genomics Platform"/>
            <consortium name="The Broad Institute Genome Sequencing Center for Infectious Disease"/>
            <person name="Wu L."/>
            <person name="Ma J."/>
        </authorList>
    </citation>
    <scope>NUCLEOTIDE SEQUENCE [LARGE SCALE GENOMIC DNA]</scope>
    <source>
        <strain evidence="2">JCM 16703</strain>
    </source>
</reference>
<name>A0ABP7XJU4_9ACTN</name>
<sequence>MVTAPGTDVLEHYLDAEQALSEQLAPWKVFRFGEVPGADGTPSEVDVVETPAMYALIDIQRDPVTARRLTGGAGRSRWVLSVRGVGGTVAEAEWILTRATVALEETRLSVDGRRTTPLQLDDSRSVRPDDGRFSGLRSWTYVL</sequence>
<dbReference type="Proteomes" id="UP001501495">
    <property type="component" value="Unassembled WGS sequence"/>
</dbReference>
<accession>A0ABP7XJU4</accession>
<evidence type="ECO:0008006" key="3">
    <source>
        <dbReference type="Google" id="ProtNLM"/>
    </source>
</evidence>
<organism evidence="1 2">
    <name type="scientific">Nocardioides fonticola</name>
    <dbReference type="NCBI Taxonomy" id="450363"/>
    <lineage>
        <taxon>Bacteria</taxon>
        <taxon>Bacillati</taxon>
        <taxon>Actinomycetota</taxon>
        <taxon>Actinomycetes</taxon>
        <taxon>Propionibacteriales</taxon>
        <taxon>Nocardioidaceae</taxon>
        <taxon>Nocardioides</taxon>
    </lineage>
</organism>
<gene>
    <name evidence="1" type="ORF">GCM10022215_24170</name>
</gene>
<keyword evidence="2" id="KW-1185">Reference proteome</keyword>
<evidence type="ECO:0000313" key="2">
    <source>
        <dbReference type="Proteomes" id="UP001501495"/>
    </source>
</evidence>
<protein>
    <recommendedName>
        <fullName evidence="3">DUF3168 domain-containing protein</fullName>
    </recommendedName>
</protein>